<proteinExistence type="predicted"/>
<dbReference type="PANTHER" id="PTHR33930">
    <property type="entry name" value="ALKYL HYDROPEROXIDE REDUCTASE AHPD"/>
    <property type="match status" value="1"/>
</dbReference>
<evidence type="ECO:0000313" key="3">
    <source>
        <dbReference type="Proteomes" id="UP000015347"/>
    </source>
</evidence>
<dbReference type="OrthoDB" id="1683318at2"/>
<accession>S9QJ96</accession>
<dbReference type="HOGENOM" id="CLU_137228_2_2_5"/>
<keyword evidence="3" id="KW-1185">Reference proteome</keyword>
<sequence>MSFKDDLARNATHMRELRKAMPDTFAGFMSLEKAASADNALSAKQKEFVALGISVAIRCEGCILAHVKALIRQGASREELVDVLGTAVQMAGGPGLSYASKALAAFDELTAGA</sequence>
<reference evidence="3" key="1">
    <citation type="journal article" date="2014" name="Stand. Genomic Sci.">
        <title>Genome sequence of the exopolysaccharide-producing Salipiger mucosus type strain (DSM 16094(T)), a moderately halophilic member of the Roseobacter clade.</title>
        <authorList>
            <person name="Riedel T."/>
            <person name="Spring S."/>
            <person name="Fiebig A."/>
            <person name="Petersen J."/>
            <person name="Kyrpides N.C."/>
            <person name="Goker M."/>
            <person name="Klenk H.P."/>
        </authorList>
    </citation>
    <scope>NUCLEOTIDE SEQUENCE [LARGE SCALE GENOMIC DNA]</scope>
    <source>
        <strain evidence="3">DSM 16094</strain>
    </source>
</reference>
<dbReference type="Gene3D" id="1.20.1290.10">
    <property type="entry name" value="AhpD-like"/>
    <property type="match status" value="1"/>
</dbReference>
<dbReference type="InterPro" id="IPR003779">
    <property type="entry name" value="CMD-like"/>
</dbReference>
<dbReference type="AlphaFoldDB" id="S9QJ96"/>
<dbReference type="PANTHER" id="PTHR33930:SF2">
    <property type="entry name" value="BLR3452 PROTEIN"/>
    <property type="match status" value="1"/>
</dbReference>
<dbReference type="EMBL" id="APVH01000035">
    <property type="protein sequence ID" value="EPX79623.1"/>
    <property type="molecule type" value="Genomic_DNA"/>
</dbReference>
<dbReference type="InterPro" id="IPR004675">
    <property type="entry name" value="AhpD_core"/>
</dbReference>
<organism evidence="2 3">
    <name type="scientific">Salipiger mucosus DSM 16094</name>
    <dbReference type="NCBI Taxonomy" id="1123237"/>
    <lineage>
        <taxon>Bacteria</taxon>
        <taxon>Pseudomonadati</taxon>
        <taxon>Pseudomonadota</taxon>
        <taxon>Alphaproteobacteria</taxon>
        <taxon>Rhodobacterales</taxon>
        <taxon>Roseobacteraceae</taxon>
        <taxon>Salipiger</taxon>
    </lineage>
</organism>
<evidence type="ECO:0000313" key="2">
    <source>
        <dbReference type="EMBL" id="EPX79623.1"/>
    </source>
</evidence>
<feature type="domain" description="Carboxymuconolactone decarboxylase-like" evidence="1">
    <location>
        <begin position="22"/>
        <end position="104"/>
    </location>
</feature>
<dbReference type="SUPFAM" id="SSF69118">
    <property type="entry name" value="AhpD-like"/>
    <property type="match status" value="1"/>
</dbReference>
<protein>
    <submittedName>
        <fullName evidence="2">Putative 4-carboxymuconolactone decarboxylase</fullName>
    </submittedName>
</protein>
<dbReference type="eggNOG" id="COG0599">
    <property type="taxonomic scope" value="Bacteria"/>
</dbReference>
<dbReference type="InterPro" id="IPR029032">
    <property type="entry name" value="AhpD-like"/>
</dbReference>
<dbReference type="Pfam" id="PF02627">
    <property type="entry name" value="CMD"/>
    <property type="match status" value="1"/>
</dbReference>
<dbReference type="Proteomes" id="UP000015347">
    <property type="component" value="Unassembled WGS sequence"/>
</dbReference>
<dbReference type="STRING" id="1123237.Salmuc_05563"/>
<dbReference type="RefSeq" id="WP_020038535.1">
    <property type="nucleotide sequence ID" value="NZ_KE557278.1"/>
</dbReference>
<name>S9QJ96_9RHOB</name>
<evidence type="ECO:0000259" key="1">
    <source>
        <dbReference type="Pfam" id="PF02627"/>
    </source>
</evidence>
<dbReference type="GO" id="GO:0051920">
    <property type="term" value="F:peroxiredoxin activity"/>
    <property type="evidence" value="ECO:0007669"/>
    <property type="project" value="InterPro"/>
</dbReference>
<dbReference type="NCBIfam" id="TIGR00778">
    <property type="entry name" value="ahpD_dom"/>
    <property type="match status" value="1"/>
</dbReference>
<comment type="caution">
    <text evidence="2">The sequence shown here is derived from an EMBL/GenBank/DDBJ whole genome shotgun (WGS) entry which is preliminary data.</text>
</comment>
<gene>
    <name evidence="2" type="ORF">Salmuc_05563</name>
</gene>